<keyword evidence="3" id="KW-1185">Reference proteome</keyword>
<accession>F0Y3U5</accession>
<feature type="non-terminal residue" evidence="2">
    <location>
        <position position="303"/>
    </location>
</feature>
<dbReference type="eggNOG" id="ENOG502QRGR">
    <property type="taxonomic scope" value="Eukaryota"/>
</dbReference>
<evidence type="ECO:0008006" key="4">
    <source>
        <dbReference type="Google" id="ProtNLM"/>
    </source>
</evidence>
<dbReference type="GeneID" id="20218250"/>
<keyword evidence="1" id="KW-0472">Membrane</keyword>
<dbReference type="OMA" id="FRSVWGE"/>
<dbReference type="PANTHER" id="PTHR31970:SF9">
    <property type="entry name" value="MOLYBDATE TRANSPORTER 2"/>
    <property type="match status" value="1"/>
</dbReference>
<feature type="transmembrane region" description="Helical" evidence="1">
    <location>
        <begin position="155"/>
        <end position="175"/>
    </location>
</feature>
<gene>
    <name evidence="2" type="ORF">AURANDRAFT_13189</name>
</gene>
<proteinExistence type="predicted"/>
<dbReference type="InParanoid" id="F0Y3U5"/>
<dbReference type="GO" id="GO:0015098">
    <property type="term" value="F:molybdate ion transmembrane transporter activity"/>
    <property type="evidence" value="ECO:0007669"/>
    <property type="project" value="InterPro"/>
</dbReference>
<dbReference type="PANTHER" id="PTHR31970">
    <property type="match status" value="1"/>
</dbReference>
<dbReference type="Proteomes" id="UP000002729">
    <property type="component" value="Unassembled WGS sequence"/>
</dbReference>
<dbReference type="RefSeq" id="XP_009034855.1">
    <property type="nucleotide sequence ID" value="XM_009036607.1"/>
</dbReference>
<feature type="non-terminal residue" evidence="2">
    <location>
        <position position="1"/>
    </location>
</feature>
<organism evidence="3">
    <name type="scientific">Aureococcus anophagefferens</name>
    <name type="common">Harmful bloom alga</name>
    <dbReference type="NCBI Taxonomy" id="44056"/>
    <lineage>
        <taxon>Eukaryota</taxon>
        <taxon>Sar</taxon>
        <taxon>Stramenopiles</taxon>
        <taxon>Ochrophyta</taxon>
        <taxon>Pelagophyceae</taxon>
        <taxon>Pelagomonadales</taxon>
        <taxon>Pelagomonadaceae</taxon>
        <taxon>Aureococcus</taxon>
    </lineage>
</organism>
<dbReference type="Pfam" id="PF16983">
    <property type="entry name" value="MFS_MOT1"/>
    <property type="match status" value="2"/>
</dbReference>
<keyword evidence="1" id="KW-1133">Transmembrane helix</keyword>
<feature type="transmembrane region" description="Helical" evidence="1">
    <location>
        <begin position="27"/>
        <end position="47"/>
    </location>
</feature>
<feature type="transmembrane region" description="Helical" evidence="1">
    <location>
        <begin position="59"/>
        <end position="87"/>
    </location>
</feature>
<dbReference type="EMBL" id="GL833124">
    <property type="protein sequence ID" value="EGB10011.1"/>
    <property type="molecule type" value="Genomic_DNA"/>
</dbReference>
<dbReference type="OrthoDB" id="5402974at2759"/>
<dbReference type="InterPro" id="IPR031563">
    <property type="entry name" value="MOT1/MOT2"/>
</dbReference>
<sequence>LQECSGMLGDLGTLLPLVLAMAERGSIAPGAALFWMGAGNVASAYAWDVPMPVQPMKTVAAAAIADGLSAGAVSAAGIFVGAAVLLLGATGTIEAVNRLVPRSVVSGIQLGLGFRMMGLALRMIAGPGWAAVDGPVAGGLLSLAAAGALKRGGRVPVAVLLVAAGLVLAVADAGARGTLGASLDDWRPGRLAVAFRAPTRAEWARGVLRAGLPQLPLTTLNSVISVTALSEKLFPDKRKDEAPTRKSVATSVGLMNVFCCWFGGAPACHGAGGLAGQYKFGARGGASIWVLGWLKMATALVLG</sequence>
<protein>
    <recommendedName>
        <fullName evidence="4">Sulfate transporter</fullName>
    </recommendedName>
</protein>
<keyword evidence="1" id="KW-0812">Transmembrane</keyword>
<evidence type="ECO:0000313" key="3">
    <source>
        <dbReference type="Proteomes" id="UP000002729"/>
    </source>
</evidence>
<name>F0Y3U5_AURAN</name>
<dbReference type="KEGG" id="aaf:AURANDRAFT_13189"/>
<evidence type="ECO:0000313" key="2">
    <source>
        <dbReference type="EMBL" id="EGB10011.1"/>
    </source>
</evidence>
<evidence type="ECO:0000256" key="1">
    <source>
        <dbReference type="SAM" id="Phobius"/>
    </source>
</evidence>
<dbReference type="AlphaFoldDB" id="F0Y3U5"/>
<reference evidence="2 3" key="1">
    <citation type="journal article" date="2011" name="Proc. Natl. Acad. Sci. U.S.A.">
        <title>Niche of harmful alga Aureococcus anophagefferens revealed through ecogenomics.</title>
        <authorList>
            <person name="Gobler C.J."/>
            <person name="Berry D.L."/>
            <person name="Dyhrman S.T."/>
            <person name="Wilhelm S.W."/>
            <person name="Salamov A."/>
            <person name="Lobanov A.V."/>
            <person name="Zhang Y."/>
            <person name="Collier J.L."/>
            <person name="Wurch L.L."/>
            <person name="Kustka A.B."/>
            <person name="Dill B.D."/>
            <person name="Shah M."/>
            <person name="VerBerkmoes N.C."/>
            <person name="Kuo A."/>
            <person name="Terry A."/>
            <person name="Pangilinan J."/>
            <person name="Lindquist E.A."/>
            <person name="Lucas S."/>
            <person name="Paulsen I.T."/>
            <person name="Hattenrath-Lehmann T.K."/>
            <person name="Talmage S.C."/>
            <person name="Walker E.A."/>
            <person name="Koch F."/>
            <person name="Burson A.M."/>
            <person name="Marcoval M.A."/>
            <person name="Tang Y.Z."/>
            <person name="Lecleir G.R."/>
            <person name="Coyne K.J."/>
            <person name="Berg G.M."/>
            <person name="Bertrand E.M."/>
            <person name="Saito M.A."/>
            <person name="Gladyshev V.N."/>
            <person name="Grigoriev I.V."/>
        </authorList>
    </citation>
    <scope>NUCLEOTIDE SEQUENCE [LARGE SCALE GENOMIC DNA]</scope>
    <source>
        <strain evidence="3">CCMP 1984</strain>
    </source>
</reference>